<organism evidence="2 3">
    <name type="scientific">Spinacia oleracea</name>
    <name type="common">Spinach</name>
    <dbReference type="NCBI Taxonomy" id="3562"/>
    <lineage>
        <taxon>Eukaryota</taxon>
        <taxon>Viridiplantae</taxon>
        <taxon>Streptophyta</taxon>
        <taxon>Embryophyta</taxon>
        <taxon>Tracheophyta</taxon>
        <taxon>Spermatophyta</taxon>
        <taxon>Magnoliopsida</taxon>
        <taxon>eudicotyledons</taxon>
        <taxon>Gunneridae</taxon>
        <taxon>Pentapetalae</taxon>
        <taxon>Caryophyllales</taxon>
        <taxon>Chenopodiaceae</taxon>
        <taxon>Chenopodioideae</taxon>
        <taxon>Anserineae</taxon>
        <taxon>Spinacia</taxon>
    </lineage>
</organism>
<proteinExistence type="predicted"/>
<dbReference type="GeneID" id="130472300"/>
<reference evidence="3" key="2">
    <citation type="submission" date="2025-08" db="UniProtKB">
        <authorList>
            <consortium name="RefSeq"/>
        </authorList>
    </citation>
    <scope>IDENTIFICATION</scope>
    <source>
        <tissue evidence="3">Leaf</tissue>
    </source>
</reference>
<name>A0ABM3RTD2_SPIOL</name>
<keyword evidence="1" id="KW-0732">Signal</keyword>
<evidence type="ECO:0000313" key="3">
    <source>
        <dbReference type="RefSeq" id="XP_056698886.1"/>
    </source>
</evidence>
<dbReference type="Proteomes" id="UP000813463">
    <property type="component" value="Chromosome 4"/>
</dbReference>
<evidence type="ECO:0000256" key="1">
    <source>
        <dbReference type="SAM" id="SignalP"/>
    </source>
</evidence>
<feature type="chain" id="PRO_5046097664" evidence="1">
    <location>
        <begin position="21"/>
        <end position="107"/>
    </location>
</feature>
<feature type="signal peptide" evidence="1">
    <location>
        <begin position="1"/>
        <end position="20"/>
    </location>
</feature>
<keyword evidence="2" id="KW-1185">Reference proteome</keyword>
<gene>
    <name evidence="3" type="primary">LOC130472300</name>
</gene>
<dbReference type="RefSeq" id="XP_056698886.1">
    <property type="nucleotide sequence ID" value="XM_056842908.1"/>
</dbReference>
<accession>A0ABM3RTD2</accession>
<sequence length="107" mass="11238">MAKFAVLFVLALLAITSGKGKGGDDGCDTYLAQSPGGCPSIEKCLHVCSTCFTNHGNIVADCAAPSGAFNYWECRCYFVNGAPCPAAPGPACPLPPPHWVRRNHTQP</sequence>
<protein>
    <submittedName>
        <fullName evidence="3">Uncharacterized protein</fullName>
    </submittedName>
</protein>
<evidence type="ECO:0000313" key="2">
    <source>
        <dbReference type="Proteomes" id="UP000813463"/>
    </source>
</evidence>
<reference evidence="2" key="1">
    <citation type="journal article" date="2021" name="Nat. Commun.">
        <title>Genomic analyses provide insights into spinach domestication and the genetic basis of agronomic traits.</title>
        <authorList>
            <person name="Cai X."/>
            <person name="Sun X."/>
            <person name="Xu C."/>
            <person name="Sun H."/>
            <person name="Wang X."/>
            <person name="Ge C."/>
            <person name="Zhang Z."/>
            <person name="Wang Q."/>
            <person name="Fei Z."/>
            <person name="Jiao C."/>
            <person name="Wang Q."/>
        </authorList>
    </citation>
    <scope>NUCLEOTIDE SEQUENCE [LARGE SCALE GENOMIC DNA]</scope>
    <source>
        <strain evidence="2">cv. Varoflay</strain>
    </source>
</reference>